<name>A0A9P0DYW7_PHACE</name>
<dbReference type="PANTHER" id="PTHR24291">
    <property type="entry name" value="CYTOCHROME P450 FAMILY 4"/>
    <property type="match status" value="1"/>
</dbReference>
<dbReference type="InterPro" id="IPR036396">
    <property type="entry name" value="Cyt_P450_sf"/>
</dbReference>
<dbReference type="GO" id="GO:0005506">
    <property type="term" value="F:iron ion binding"/>
    <property type="evidence" value="ECO:0007669"/>
    <property type="project" value="InterPro"/>
</dbReference>
<dbReference type="PANTHER" id="PTHR24291:SF187">
    <property type="entry name" value="CYTOCHROME P450 4AE1-RELATED"/>
    <property type="match status" value="1"/>
</dbReference>
<accession>A0A9P0DYW7</accession>
<evidence type="ECO:0000256" key="9">
    <source>
        <dbReference type="ARBA" id="ARBA00023002"/>
    </source>
</evidence>
<dbReference type="SUPFAM" id="SSF48264">
    <property type="entry name" value="Cytochrome P450"/>
    <property type="match status" value="1"/>
</dbReference>
<reference evidence="14" key="2">
    <citation type="submission" date="2022-10" db="EMBL/GenBank/DDBJ databases">
        <authorList>
            <consortium name="ENA_rothamsted_submissions"/>
            <consortium name="culmorum"/>
            <person name="King R."/>
        </authorList>
    </citation>
    <scope>NUCLEOTIDE SEQUENCE</scope>
</reference>
<evidence type="ECO:0000256" key="10">
    <source>
        <dbReference type="ARBA" id="ARBA00023004"/>
    </source>
</evidence>
<evidence type="ECO:0000256" key="1">
    <source>
        <dbReference type="ARBA" id="ARBA00001971"/>
    </source>
</evidence>
<evidence type="ECO:0008006" key="16">
    <source>
        <dbReference type="Google" id="ProtNLM"/>
    </source>
</evidence>
<evidence type="ECO:0000256" key="6">
    <source>
        <dbReference type="ARBA" id="ARBA00022723"/>
    </source>
</evidence>
<dbReference type="AlphaFoldDB" id="A0A9P0DYW7"/>
<keyword evidence="6 12" id="KW-0479">Metal-binding</keyword>
<evidence type="ECO:0000256" key="5">
    <source>
        <dbReference type="ARBA" id="ARBA00022617"/>
    </source>
</evidence>
<evidence type="ECO:0000256" key="11">
    <source>
        <dbReference type="ARBA" id="ARBA00023033"/>
    </source>
</evidence>
<evidence type="ECO:0000256" key="2">
    <source>
        <dbReference type="ARBA" id="ARBA00004174"/>
    </source>
</evidence>
<evidence type="ECO:0000256" key="8">
    <source>
        <dbReference type="ARBA" id="ARBA00022848"/>
    </source>
</evidence>
<dbReference type="OrthoDB" id="1470350at2759"/>
<keyword evidence="8" id="KW-0492">Microsome</keyword>
<sequence>MFLVTVLAVFLAGIFAILLAHKYKRTHSKYMRNIPGKEPNIFLGNLWDFAGSTDKFLKTICSYLDTYGPITTLFDGPFSVVILTAEEKFIEYILSSTKMIDKSDQYNYFHGWLGTGLLTSTGAKWRKRRKMLTPSFHFSILENFVDIFDRQGDIFVKELEREAGKPSFDIYPYVTRCTLDIICEAAMGISINSQKQGSPEYTSAVKTVCSIIIDRSFSPLSPSVYPFTLNHYNEKKALKVLHTHTDEVIDRRIRETQSQTSQNAPNDESDLGVKKRLAFLDLLLKSTLDGQPLSRTDIREEVDTFMFEGHDTTSSAIAFAIYSLAMNPEVQRKALEEQKELFGDLKNAKPVIADLQNMKYMDLVIKECLRLYPSVPWFARKVPEDFEWEGTLYPKGLNIVIVAFASQRSAKYFPDPLKFIPERFENIDGKNPYTYIPFSAGPRNCIGQKFAILEMKSTVSKVLRNFELSPATPTHELKLAPEIILVSKNGVRLSLKKRK</sequence>
<dbReference type="InterPro" id="IPR002401">
    <property type="entry name" value="Cyt_P450_E_grp-I"/>
</dbReference>
<evidence type="ECO:0000313" key="15">
    <source>
        <dbReference type="Proteomes" id="UP001153737"/>
    </source>
</evidence>
<dbReference type="CDD" id="cd20628">
    <property type="entry name" value="CYP4"/>
    <property type="match status" value="1"/>
</dbReference>
<keyword evidence="9 13" id="KW-0560">Oxidoreductase</keyword>
<comment type="cofactor">
    <cofactor evidence="1 12">
        <name>heme</name>
        <dbReference type="ChEBI" id="CHEBI:30413"/>
    </cofactor>
</comment>
<dbReference type="EMBL" id="OU896715">
    <property type="protein sequence ID" value="CAH1183090.1"/>
    <property type="molecule type" value="Genomic_DNA"/>
</dbReference>
<reference evidence="14" key="1">
    <citation type="submission" date="2022-01" db="EMBL/GenBank/DDBJ databases">
        <authorList>
            <person name="King R."/>
        </authorList>
    </citation>
    <scope>NUCLEOTIDE SEQUENCE</scope>
</reference>
<dbReference type="PROSITE" id="PS00086">
    <property type="entry name" value="CYTOCHROME_P450"/>
    <property type="match status" value="1"/>
</dbReference>
<comment type="similarity">
    <text evidence="4 13">Belongs to the cytochrome P450 family.</text>
</comment>
<keyword evidence="10 12" id="KW-0408">Iron</keyword>
<dbReference type="GO" id="GO:0020037">
    <property type="term" value="F:heme binding"/>
    <property type="evidence" value="ECO:0007669"/>
    <property type="project" value="InterPro"/>
</dbReference>
<keyword evidence="11 13" id="KW-0503">Monooxygenase</keyword>
<dbReference type="GO" id="GO:0005789">
    <property type="term" value="C:endoplasmic reticulum membrane"/>
    <property type="evidence" value="ECO:0007669"/>
    <property type="project" value="UniProtKB-SubCell"/>
</dbReference>
<dbReference type="Pfam" id="PF00067">
    <property type="entry name" value="p450"/>
    <property type="match status" value="1"/>
</dbReference>
<dbReference type="GO" id="GO:0004497">
    <property type="term" value="F:monooxygenase activity"/>
    <property type="evidence" value="ECO:0007669"/>
    <property type="project" value="UniProtKB-KW"/>
</dbReference>
<dbReference type="InterPro" id="IPR050196">
    <property type="entry name" value="Cytochrome_P450_Monoox"/>
</dbReference>
<dbReference type="GO" id="GO:0016705">
    <property type="term" value="F:oxidoreductase activity, acting on paired donors, with incorporation or reduction of molecular oxygen"/>
    <property type="evidence" value="ECO:0007669"/>
    <property type="project" value="InterPro"/>
</dbReference>
<evidence type="ECO:0000256" key="7">
    <source>
        <dbReference type="ARBA" id="ARBA00022824"/>
    </source>
</evidence>
<evidence type="ECO:0000256" key="3">
    <source>
        <dbReference type="ARBA" id="ARBA00004406"/>
    </source>
</evidence>
<keyword evidence="5 12" id="KW-0349">Heme</keyword>
<protein>
    <recommendedName>
        <fullName evidence="16">Cytochrome P450</fullName>
    </recommendedName>
</protein>
<dbReference type="Proteomes" id="UP001153737">
    <property type="component" value="Chromosome 9"/>
</dbReference>
<evidence type="ECO:0000313" key="14">
    <source>
        <dbReference type="EMBL" id="CAH1183090.1"/>
    </source>
</evidence>
<dbReference type="PRINTS" id="PR00385">
    <property type="entry name" value="P450"/>
</dbReference>
<proteinExistence type="inferred from homology"/>
<dbReference type="InterPro" id="IPR017972">
    <property type="entry name" value="Cyt_P450_CS"/>
</dbReference>
<evidence type="ECO:0000256" key="4">
    <source>
        <dbReference type="ARBA" id="ARBA00010617"/>
    </source>
</evidence>
<evidence type="ECO:0000256" key="13">
    <source>
        <dbReference type="RuleBase" id="RU000461"/>
    </source>
</evidence>
<dbReference type="InterPro" id="IPR001128">
    <property type="entry name" value="Cyt_P450"/>
</dbReference>
<organism evidence="14 15">
    <name type="scientific">Phaedon cochleariae</name>
    <name type="common">Mustard beetle</name>
    <dbReference type="NCBI Taxonomy" id="80249"/>
    <lineage>
        <taxon>Eukaryota</taxon>
        <taxon>Metazoa</taxon>
        <taxon>Ecdysozoa</taxon>
        <taxon>Arthropoda</taxon>
        <taxon>Hexapoda</taxon>
        <taxon>Insecta</taxon>
        <taxon>Pterygota</taxon>
        <taxon>Neoptera</taxon>
        <taxon>Endopterygota</taxon>
        <taxon>Coleoptera</taxon>
        <taxon>Polyphaga</taxon>
        <taxon>Cucujiformia</taxon>
        <taxon>Chrysomeloidea</taxon>
        <taxon>Chrysomelidae</taxon>
        <taxon>Chrysomelinae</taxon>
        <taxon>Chrysomelini</taxon>
        <taxon>Phaedon</taxon>
    </lineage>
</organism>
<dbReference type="PRINTS" id="PR00463">
    <property type="entry name" value="EP450I"/>
</dbReference>
<dbReference type="FunFam" id="1.10.630.10:FF:000182">
    <property type="entry name" value="Cytochrome P450 3A4"/>
    <property type="match status" value="1"/>
</dbReference>
<comment type="subcellular location">
    <subcellularLocation>
        <location evidence="3">Endoplasmic reticulum membrane</location>
        <topology evidence="3">Peripheral membrane protein</topology>
    </subcellularLocation>
    <subcellularLocation>
        <location evidence="2">Microsome membrane</location>
        <topology evidence="2">Peripheral membrane protein</topology>
    </subcellularLocation>
</comment>
<gene>
    <name evidence="14" type="ORF">PHAECO_LOCUS12344</name>
</gene>
<feature type="binding site" description="axial binding residue" evidence="12">
    <location>
        <position position="445"/>
    </location>
    <ligand>
        <name>heme</name>
        <dbReference type="ChEBI" id="CHEBI:30413"/>
    </ligand>
    <ligandPart>
        <name>Fe</name>
        <dbReference type="ChEBI" id="CHEBI:18248"/>
    </ligandPart>
</feature>
<keyword evidence="7" id="KW-0256">Endoplasmic reticulum</keyword>
<dbReference type="Gene3D" id="1.10.630.10">
    <property type="entry name" value="Cytochrome P450"/>
    <property type="match status" value="1"/>
</dbReference>
<keyword evidence="15" id="KW-1185">Reference proteome</keyword>
<evidence type="ECO:0000256" key="12">
    <source>
        <dbReference type="PIRSR" id="PIRSR602401-1"/>
    </source>
</evidence>